<dbReference type="InterPro" id="IPR013823">
    <property type="entry name" value="Ribosomal_bL12_C"/>
</dbReference>
<dbReference type="OrthoDB" id="250175at2759"/>
<dbReference type="SUPFAM" id="SSF54736">
    <property type="entry name" value="ClpS-like"/>
    <property type="match status" value="1"/>
</dbReference>
<feature type="domain" description="Large ribosomal subunit protein bL12 oligomerization" evidence="6">
    <location>
        <begin position="51"/>
        <end position="97"/>
    </location>
</feature>
<dbReference type="GO" id="GO:0003735">
    <property type="term" value="F:structural constituent of ribosome"/>
    <property type="evidence" value="ECO:0007669"/>
    <property type="project" value="InterPro"/>
</dbReference>
<dbReference type="InterPro" id="IPR008932">
    <property type="entry name" value="Ribosomal_bL12_oligo"/>
</dbReference>
<name>A0A166DWR8_9AGAM</name>
<feature type="region of interest" description="Disordered" evidence="4">
    <location>
        <begin position="28"/>
        <end position="51"/>
    </location>
</feature>
<dbReference type="SUPFAM" id="SSF48300">
    <property type="entry name" value="Ribosomal protein L7/12, oligomerisation (N-terminal) domain"/>
    <property type="match status" value="1"/>
</dbReference>
<comment type="similarity">
    <text evidence="1">Belongs to the bacterial ribosomal protein bL12 family.</text>
</comment>
<dbReference type="InterPro" id="IPR000206">
    <property type="entry name" value="Ribosomal_bL12"/>
</dbReference>
<sequence length="183" mass="19489">MEYSHGYTSASHPRLTFSSASSRRHLATAVAADASSSTTPPPPATTSDPKIGRIVDDISALTLLQAADLVSLLKTRLNIQEIAMPSASAAPVAAAEEEAPAVTFVQEVVKEKTVFNVTLESFEGGSKPKIIREVKALVPNLTLIDAKKFVESLPKTLKENLSKEDADKMKATFEALGAIVKLD</sequence>
<dbReference type="FunFam" id="3.30.1390.10:FF:000001">
    <property type="entry name" value="50S ribosomal protein L7/L12"/>
    <property type="match status" value="1"/>
</dbReference>
<dbReference type="GO" id="GO:0006412">
    <property type="term" value="P:translation"/>
    <property type="evidence" value="ECO:0007669"/>
    <property type="project" value="InterPro"/>
</dbReference>
<evidence type="ECO:0000256" key="2">
    <source>
        <dbReference type="ARBA" id="ARBA00022980"/>
    </source>
</evidence>
<dbReference type="PANTHER" id="PTHR45987:SF4">
    <property type="entry name" value="LARGE RIBOSOMAL SUBUNIT PROTEIN BL12M"/>
    <property type="match status" value="1"/>
</dbReference>
<reference evidence="7 8" key="1">
    <citation type="journal article" date="2016" name="Mol. Biol. Evol.">
        <title>Comparative Genomics of Early-Diverging Mushroom-Forming Fungi Provides Insights into the Origins of Lignocellulose Decay Capabilities.</title>
        <authorList>
            <person name="Nagy L.G."/>
            <person name="Riley R."/>
            <person name="Tritt A."/>
            <person name="Adam C."/>
            <person name="Daum C."/>
            <person name="Floudas D."/>
            <person name="Sun H."/>
            <person name="Yadav J.S."/>
            <person name="Pangilinan J."/>
            <person name="Larsson K.H."/>
            <person name="Matsuura K."/>
            <person name="Barry K."/>
            <person name="Labutti K."/>
            <person name="Kuo R."/>
            <person name="Ohm R.A."/>
            <person name="Bhattacharya S.S."/>
            <person name="Shirouzu T."/>
            <person name="Yoshinaga Y."/>
            <person name="Martin F.M."/>
            <person name="Grigoriev I.V."/>
            <person name="Hibbett D.S."/>
        </authorList>
    </citation>
    <scope>NUCLEOTIDE SEQUENCE [LARGE SCALE GENOMIC DNA]</scope>
    <source>
        <strain evidence="7 8">CBS 109695</strain>
    </source>
</reference>
<keyword evidence="3" id="KW-0687">Ribonucleoprotein</keyword>
<evidence type="ECO:0000256" key="4">
    <source>
        <dbReference type="SAM" id="MobiDB-lite"/>
    </source>
</evidence>
<protein>
    <submittedName>
        <fullName evidence="7">ClpS-like protein</fullName>
    </submittedName>
</protein>
<evidence type="ECO:0000313" key="7">
    <source>
        <dbReference type="EMBL" id="KZP15146.1"/>
    </source>
</evidence>
<gene>
    <name evidence="7" type="ORF">FIBSPDRAFT_750756</name>
</gene>
<dbReference type="AlphaFoldDB" id="A0A166DWR8"/>
<proteinExistence type="inferred from homology"/>
<feature type="domain" description="Large ribosomal subunit protein bL12 C-terminal" evidence="5">
    <location>
        <begin position="115"/>
        <end position="182"/>
    </location>
</feature>
<keyword evidence="8" id="KW-1185">Reference proteome</keyword>
<dbReference type="Proteomes" id="UP000076532">
    <property type="component" value="Unassembled WGS sequence"/>
</dbReference>
<evidence type="ECO:0000256" key="1">
    <source>
        <dbReference type="ARBA" id="ARBA00007197"/>
    </source>
</evidence>
<dbReference type="Pfam" id="PF16320">
    <property type="entry name" value="Ribosomal_L12_N"/>
    <property type="match status" value="1"/>
</dbReference>
<accession>A0A166DWR8</accession>
<organism evidence="7 8">
    <name type="scientific">Athelia psychrophila</name>
    <dbReference type="NCBI Taxonomy" id="1759441"/>
    <lineage>
        <taxon>Eukaryota</taxon>
        <taxon>Fungi</taxon>
        <taxon>Dikarya</taxon>
        <taxon>Basidiomycota</taxon>
        <taxon>Agaricomycotina</taxon>
        <taxon>Agaricomycetes</taxon>
        <taxon>Agaricomycetidae</taxon>
        <taxon>Atheliales</taxon>
        <taxon>Atheliaceae</taxon>
        <taxon>Athelia</taxon>
    </lineage>
</organism>
<dbReference type="HAMAP" id="MF_00368">
    <property type="entry name" value="Ribosomal_bL12"/>
    <property type="match status" value="1"/>
</dbReference>
<dbReference type="EMBL" id="KV417608">
    <property type="protein sequence ID" value="KZP15146.1"/>
    <property type="molecule type" value="Genomic_DNA"/>
</dbReference>
<dbReference type="InterPro" id="IPR036235">
    <property type="entry name" value="Ribosomal_bL12_oligo_N_sf"/>
</dbReference>
<evidence type="ECO:0000256" key="3">
    <source>
        <dbReference type="ARBA" id="ARBA00023274"/>
    </source>
</evidence>
<dbReference type="Gene3D" id="3.30.1390.10">
    <property type="match status" value="1"/>
</dbReference>
<dbReference type="PANTHER" id="PTHR45987">
    <property type="entry name" value="39S RIBOSOMAL PROTEIN L12"/>
    <property type="match status" value="1"/>
</dbReference>
<evidence type="ECO:0000259" key="6">
    <source>
        <dbReference type="Pfam" id="PF16320"/>
    </source>
</evidence>
<dbReference type="STRING" id="436010.A0A166DWR8"/>
<dbReference type="GO" id="GO:0003729">
    <property type="term" value="F:mRNA binding"/>
    <property type="evidence" value="ECO:0007669"/>
    <property type="project" value="TreeGrafter"/>
</dbReference>
<dbReference type="Pfam" id="PF00542">
    <property type="entry name" value="Ribosomal_L12"/>
    <property type="match status" value="1"/>
</dbReference>
<evidence type="ECO:0000313" key="8">
    <source>
        <dbReference type="Proteomes" id="UP000076532"/>
    </source>
</evidence>
<dbReference type="Gene3D" id="1.20.5.710">
    <property type="entry name" value="Single helix bin"/>
    <property type="match status" value="1"/>
</dbReference>
<dbReference type="GO" id="GO:0005762">
    <property type="term" value="C:mitochondrial large ribosomal subunit"/>
    <property type="evidence" value="ECO:0007669"/>
    <property type="project" value="TreeGrafter"/>
</dbReference>
<evidence type="ECO:0000259" key="5">
    <source>
        <dbReference type="Pfam" id="PF00542"/>
    </source>
</evidence>
<feature type="compositionally biased region" description="Low complexity" evidence="4">
    <location>
        <begin position="28"/>
        <end position="38"/>
    </location>
</feature>
<keyword evidence="2" id="KW-0689">Ribosomal protein</keyword>
<dbReference type="InterPro" id="IPR014719">
    <property type="entry name" value="Ribosomal_bL12_C/ClpS-like"/>
</dbReference>